<sequence length="582" mass="66637">MTIKKITIEHVKGISNRNFELNILANKPSLLVAPNGFGKSSFATAFNSLKTNKLSVHEDHHHRSDPALASKLTIEYENSENTIFTLEADDTHNTISEHFSWFVINSQIKAKGVGRNFGGRTAVSASISVDPVILIETTPARETFEYSHRIQKTSFGCNGKILQNISSHLENLEFISSLGDKLHLFDRMSQVRNQRKIDNFIFDVNAQNGTTEHILKWISNNKLDYLSGIEPLNEISNTILNSNLGVTDSVSSFLIGLQLHSVYRQDKAKFKKAQKYSGYKLEKNEYKEILKAFNSSWCRIAPKESGRKLIVEFPKTTHISNGQRDVITFVALLYRAQKKLTGNNCILVIDEVFDYLDDANLVAVQYYITKLIDQFKYEGRRLYPLILTHLNPYYFKNFAFSKQKVYYLDKRNIEPNSAMVKLLRKRNEPSIKDEVSKYLLHFNNGEINKRAEFNALGLRATWGEGNNFYSFIEEEARKYLKDGENFDPLAVCCAVRISVEKRAYGLLADQAHKQEFLSTFKTRDKLSRAESHGVSVPEYFYLLGVIYNDGMHWRENQDNISPIAAKLENQTIRSLVEKAMDA</sequence>
<organism evidence="1 2">
    <name type="scientific">Pseudoalteromonas luteoviolacea S4054</name>
    <dbReference type="NCBI Taxonomy" id="1129367"/>
    <lineage>
        <taxon>Bacteria</taxon>
        <taxon>Pseudomonadati</taxon>
        <taxon>Pseudomonadota</taxon>
        <taxon>Gammaproteobacteria</taxon>
        <taxon>Alteromonadales</taxon>
        <taxon>Pseudoalteromonadaceae</taxon>
        <taxon>Pseudoalteromonas</taxon>
    </lineage>
</organism>
<dbReference type="PATRIC" id="fig|1129367.4.peg.3878"/>
<comment type="caution">
    <text evidence="1">The sequence shown here is derived from an EMBL/GenBank/DDBJ whole genome shotgun (WGS) entry which is preliminary data.</text>
</comment>
<evidence type="ECO:0000313" key="2">
    <source>
        <dbReference type="Proteomes" id="UP000033434"/>
    </source>
</evidence>
<evidence type="ECO:0000313" key="1">
    <source>
        <dbReference type="EMBL" id="KKE82345.1"/>
    </source>
</evidence>
<name>A0A0F6A857_9GAMM</name>
<dbReference type="EMBL" id="AUXW01000166">
    <property type="protein sequence ID" value="KKE82345.1"/>
    <property type="molecule type" value="Genomic_DNA"/>
</dbReference>
<protein>
    <submittedName>
        <fullName evidence="1">Uncharacterized protein</fullName>
    </submittedName>
</protein>
<dbReference type="SUPFAM" id="SSF52540">
    <property type="entry name" value="P-loop containing nucleoside triphosphate hydrolases"/>
    <property type="match status" value="1"/>
</dbReference>
<dbReference type="Proteomes" id="UP000033434">
    <property type="component" value="Unassembled WGS sequence"/>
</dbReference>
<proteinExistence type="predicted"/>
<dbReference type="RefSeq" id="WP_046357319.1">
    <property type="nucleotide sequence ID" value="NZ_AUXW01000166.1"/>
</dbReference>
<dbReference type="Gene3D" id="3.40.50.300">
    <property type="entry name" value="P-loop containing nucleotide triphosphate hydrolases"/>
    <property type="match status" value="1"/>
</dbReference>
<gene>
    <name evidence="1" type="ORF">N479_19080</name>
</gene>
<dbReference type="AlphaFoldDB" id="A0A0F6A857"/>
<dbReference type="InterPro" id="IPR027417">
    <property type="entry name" value="P-loop_NTPase"/>
</dbReference>
<accession>A0A0F6A857</accession>
<reference evidence="1 2" key="1">
    <citation type="journal article" date="2015" name="BMC Genomics">
        <title>Genome mining reveals unlocked bioactive potential of marine Gram-negative bacteria.</title>
        <authorList>
            <person name="Machado H."/>
            <person name="Sonnenschein E.C."/>
            <person name="Melchiorsen J."/>
            <person name="Gram L."/>
        </authorList>
    </citation>
    <scope>NUCLEOTIDE SEQUENCE [LARGE SCALE GENOMIC DNA]</scope>
    <source>
        <strain evidence="1 2">S4054</strain>
    </source>
</reference>